<dbReference type="Proteomes" id="UP001057402">
    <property type="component" value="Chromosome 7"/>
</dbReference>
<gene>
    <name evidence="1" type="ORF">MLD38_027157</name>
</gene>
<proteinExistence type="predicted"/>
<dbReference type="EMBL" id="CM042886">
    <property type="protein sequence ID" value="KAI4342539.1"/>
    <property type="molecule type" value="Genomic_DNA"/>
</dbReference>
<organism evidence="1 2">
    <name type="scientific">Melastoma candidum</name>
    <dbReference type="NCBI Taxonomy" id="119954"/>
    <lineage>
        <taxon>Eukaryota</taxon>
        <taxon>Viridiplantae</taxon>
        <taxon>Streptophyta</taxon>
        <taxon>Embryophyta</taxon>
        <taxon>Tracheophyta</taxon>
        <taxon>Spermatophyta</taxon>
        <taxon>Magnoliopsida</taxon>
        <taxon>eudicotyledons</taxon>
        <taxon>Gunneridae</taxon>
        <taxon>Pentapetalae</taxon>
        <taxon>rosids</taxon>
        <taxon>malvids</taxon>
        <taxon>Myrtales</taxon>
        <taxon>Melastomataceae</taxon>
        <taxon>Melastomatoideae</taxon>
        <taxon>Melastomateae</taxon>
        <taxon>Melastoma</taxon>
    </lineage>
</organism>
<sequence length="650" mass="70895">MASSSRTMLGPIGALLLVIVSCVPTAYSDPRISQAGLICLNGSGTPTPNIVSNFLTVFQDVAGQLNTRLYGISSIMSPAPAIYALAQCHEDLSATDCLLCFAQGRPIIPRCSVLSAASGRLYLDGCFLRFDYYNFFNETVDPAHDLITCNSTNATAGTGQLQSGVPLSERVSRVLGNITQIALQSKGLFGKYGSEGVYGLAQCWNTLTVDECRKCLNNAVSKIKGCLPTVEGRAMNAGCFVRYSNQKFYGNSNSDGSVNIGVIIAIASSAAAATSLFFIGTYLGYKRWSKKRQVRNRLFGLPDALRRSNLVFQYEVLEQATDFFDESRKLGQGGAGSVYKGILPNGRVIAVKRLVFNTRQWVDEFFNEINLISGIEHPNLVKLLGCSIEGPESLLVYEFMPNRSLDQVLFANNPIRVLSWQERIRIIRGTAAGLAYLHEGCVVKIIHRDIKTSNVLLDENFTAKIADFGLVRRLEQDRSHLSTGIAGTLGYMAPEYLVRGQLSEKADVYSFGVLLLEILSGRKNTVFARGSGSLLQSVWRHYQTNSLPECIDPALRSRFPFSDATNATKIGLLCTQASPELRPSMPEVVRMLNESDVIVPQPKQPPFLNSNVLSSDDSSQSWNTNTGVSNRLTNSDASSVSAGTISLTAR</sequence>
<accession>A0ACB9P0N3</accession>
<comment type="caution">
    <text evidence="1">The sequence shown here is derived from an EMBL/GenBank/DDBJ whole genome shotgun (WGS) entry which is preliminary data.</text>
</comment>
<protein>
    <submittedName>
        <fullName evidence="1">Uncharacterized protein</fullName>
    </submittedName>
</protein>
<keyword evidence="2" id="KW-1185">Reference proteome</keyword>
<evidence type="ECO:0000313" key="2">
    <source>
        <dbReference type="Proteomes" id="UP001057402"/>
    </source>
</evidence>
<evidence type="ECO:0000313" key="1">
    <source>
        <dbReference type="EMBL" id="KAI4342539.1"/>
    </source>
</evidence>
<reference evidence="2" key="1">
    <citation type="journal article" date="2023" name="Front. Plant Sci.">
        <title>Chromosomal-level genome assembly of Melastoma candidum provides insights into trichome evolution.</title>
        <authorList>
            <person name="Zhong Y."/>
            <person name="Wu W."/>
            <person name="Sun C."/>
            <person name="Zou P."/>
            <person name="Liu Y."/>
            <person name="Dai S."/>
            <person name="Zhou R."/>
        </authorList>
    </citation>
    <scope>NUCLEOTIDE SEQUENCE [LARGE SCALE GENOMIC DNA]</scope>
</reference>
<name>A0ACB9P0N3_9MYRT</name>